<reference evidence="2 3" key="1">
    <citation type="submission" date="2014-04" db="EMBL/GenBank/DDBJ databases">
        <authorList>
            <consortium name="DOE Joint Genome Institute"/>
            <person name="Kuo A."/>
            <person name="Gay G."/>
            <person name="Dore J."/>
            <person name="Kohler A."/>
            <person name="Nagy L.G."/>
            <person name="Floudas D."/>
            <person name="Copeland A."/>
            <person name="Barry K.W."/>
            <person name="Cichocki N."/>
            <person name="Veneault-Fourrey C."/>
            <person name="LaButti K."/>
            <person name="Lindquist E.A."/>
            <person name="Lipzen A."/>
            <person name="Lundell T."/>
            <person name="Morin E."/>
            <person name="Murat C."/>
            <person name="Sun H."/>
            <person name="Tunlid A."/>
            <person name="Henrissat B."/>
            <person name="Grigoriev I.V."/>
            <person name="Hibbett D.S."/>
            <person name="Martin F."/>
            <person name="Nordberg H.P."/>
            <person name="Cantor M.N."/>
            <person name="Hua S.X."/>
        </authorList>
    </citation>
    <scope>NUCLEOTIDE SEQUENCE [LARGE SCALE GENOMIC DNA]</scope>
    <source>
        <strain evidence="3">h7</strain>
    </source>
</reference>
<evidence type="ECO:0000256" key="1">
    <source>
        <dbReference type="SAM" id="MobiDB-lite"/>
    </source>
</evidence>
<feature type="region of interest" description="Disordered" evidence="1">
    <location>
        <begin position="1193"/>
        <end position="1230"/>
    </location>
</feature>
<evidence type="ECO:0000313" key="2">
    <source>
        <dbReference type="EMBL" id="KIM38291.1"/>
    </source>
</evidence>
<feature type="region of interest" description="Disordered" evidence="1">
    <location>
        <begin position="177"/>
        <end position="226"/>
    </location>
</feature>
<proteinExistence type="predicted"/>
<dbReference type="HOGENOM" id="CLU_002544_0_0_1"/>
<sequence length="1331" mass="148693">MERGYALSSMAQLWLEYGKSMEQTTSTTTRAVGLATKRTLKADEVIDQELQAFIKQMSALIPERGCYFVLDLDETLLDILEGAESPAQLLAAWKALSLRIESAQCFMMKYRDEYTLGMEVVLPISTSLELLEEHRDRSSRDEHLRQMYDHFPHHNSMLNTSDLARLHEDWLENLPRTMSPLRSDKEPAPPSSTYSRSSYKAGPSFVLPPIPERNETPYTPKRHVSWPDQPAAQQNIWATPTSLRPQNEPASNILLRIAAPQPISIIQDPRGSYKESVIPLPFSQLSTKSPILPENSGFEWWSSVSTAGRNVEPGGKPTHQGFEGGAETASRGVATTVRDMAPEGSEEERGAPPPPPGPPDRGRGGGGGGGPPPPPDPSSAGQGNGGGQPPNIPGHWLSPGPFGQPPGPPGPPGGPPGVGNYGQLPGAPYGTFIPTIKAELKKEDLPSWDGDHETAIDYFWKIQQLASLGGYIPQALGYWLWTSLKEGSTVQLWFSMLSSQQQDYMRNHYLTYLYGLKEGFLGKMWQRKMHAIYENQSFRQQGHEDESPVRFIMRRTMYTRMLVNSDNGGPLEVYLVMQRAPLSWGPAINMDNIRSISQLHSKVTEHEKTLMHISRVESSRVITANNLLYNLQRLGISNPDNSLNPSNRQTYHKQVNLGKKGENAEAESEQDKDILEPLEREAFQVLTRRQRAPPKGGYPFPKNDHVLTKMGKLPPSPCKACGSDKHWDKECPDRDTLEETIIATPEEEEEEKNYVSAYSHLLNNRIRWQIEANEDHLASSLPQGFHKAASTAQARVSMLRATKCKTEDDRSKWQASLVKTEDEEDLAAWLKEKAAHGILLESIPTDPPLPAVQKERDKGEEQSSSSPQPTAHPDRLAPAPCNEKFQIPKSRITRTGRSAVGVSVVAMRGKVSSARNEYMDLRLDSCADITLISAEYLASLRDKPAVQQGMRMQLWQLTDKDCELGRFVRIPIIVDTREGQTIELEAEAYIVPNMTVPILLGEDFQLTYEIEGMIITFRRAPYSVIAQPVAPSYNFQRLRPSAFVIGKMTWNKIHRRRKADRRKKALRNEAEQTVVRAKQDYIIRPNECRLVEVTGAFEFEGEWLIEKNILPSSEGGALIVPNVLISASDPRVPVSNTSQRPKKISRGDIIGMKIDPALYFDTPSSEEERTRLMAHATAIRAIISSQLDNGASDLGTPLDANSPGEHSSATDIIEEKEEDMYGPKTAEMPDPTVYPSDSMEELLDVGDLPPHLHEKAWSMLRSHVNTFGFDGRLGHCPGHAHIRTVDGQVPIVVPLYGSSPEKRRSRLGTNSLYPVNQKFSLHFRELKFCLH</sequence>
<feature type="region of interest" description="Disordered" evidence="1">
    <location>
        <begin position="840"/>
        <end position="881"/>
    </location>
</feature>
<dbReference type="OrthoDB" id="3061185at2759"/>
<dbReference type="Proteomes" id="UP000053424">
    <property type="component" value="Unassembled WGS sequence"/>
</dbReference>
<organism evidence="2 3">
    <name type="scientific">Hebeloma cylindrosporum</name>
    <dbReference type="NCBI Taxonomy" id="76867"/>
    <lineage>
        <taxon>Eukaryota</taxon>
        <taxon>Fungi</taxon>
        <taxon>Dikarya</taxon>
        <taxon>Basidiomycota</taxon>
        <taxon>Agaricomycotina</taxon>
        <taxon>Agaricomycetes</taxon>
        <taxon>Agaricomycetidae</taxon>
        <taxon>Agaricales</taxon>
        <taxon>Agaricineae</taxon>
        <taxon>Hymenogastraceae</taxon>
        <taxon>Hebeloma</taxon>
    </lineage>
</organism>
<name>A0A0C3C3Y0_HEBCY</name>
<dbReference type="EMBL" id="KN831791">
    <property type="protein sequence ID" value="KIM38291.1"/>
    <property type="molecule type" value="Genomic_DNA"/>
</dbReference>
<protein>
    <submittedName>
        <fullName evidence="2">Uncharacterized protein</fullName>
    </submittedName>
</protein>
<feature type="region of interest" description="Disordered" evidence="1">
    <location>
        <begin position="309"/>
        <end position="425"/>
    </location>
</feature>
<accession>A0A0C3C3Y0</accession>
<gene>
    <name evidence="2" type="ORF">M413DRAFT_20027</name>
</gene>
<feature type="compositionally biased region" description="Pro residues" evidence="1">
    <location>
        <begin position="402"/>
        <end position="415"/>
    </location>
</feature>
<reference evidence="3" key="2">
    <citation type="submission" date="2015-01" db="EMBL/GenBank/DDBJ databases">
        <title>Evolutionary Origins and Diversification of the Mycorrhizal Mutualists.</title>
        <authorList>
            <consortium name="DOE Joint Genome Institute"/>
            <consortium name="Mycorrhizal Genomics Consortium"/>
            <person name="Kohler A."/>
            <person name="Kuo A."/>
            <person name="Nagy L.G."/>
            <person name="Floudas D."/>
            <person name="Copeland A."/>
            <person name="Barry K.W."/>
            <person name="Cichocki N."/>
            <person name="Veneault-Fourrey C."/>
            <person name="LaButti K."/>
            <person name="Lindquist E.A."/>
            <person name="Lipzen A."/>
            <person name="Lundell T."/>
            <person name="Morin E."/>
            <person name="Murat C."/>
            <person name="Riley R."/>
            <person name="Ohm R."/>
            <person name="Sun H."/>
            <person name="Tunlid A."/>
            <person name="Henrissat B."/>
            <person name="Grigoriev I.V."/>
            <person name="Hibbett D.S."/>
            <person name="Martin F."/>
        </authorList>
    </citation>
    <scope>NUCLEOTIDE SEQUENCE [LARGE SCALE GENOMIC DNA]</scope>
    <source>
        <strain evidence="3">h7</strain>
    </source>
</reference>
<keyword evidence="3" id="KW-1185">Reference proteome</keyword>
<evidence type="ECO:0000313" key="3">
    <source>
        <dbReference type="Proteomes" id="UP000053424"/>
    </source>
</evidence>